<gene>
    <name evidence="2" type="ORF">SPARVUS_LOCUS5952506</name>
</gene>
<protein>
    <submittedName>
        <fullName evidence="2">Uncharacterized protein</fullName>
    </submittedName>
</protein>
<keyword evidence="1" id="KW-0812">Transmembrane</keyword>
<dbReference type="Proteomes" id="UP001162483">
    <property type="component" value="Unassembled WGS sequence"/>
</dbReference>
<keyword evidence="3" id="KW-1185">Reference proteome</keyword>
<sequence length="97" mass="11206">SRDTKEDVSLVKHTQHSLTTSLQGNSTPFLPRPISSFQRCCALNDNCAVMQHCTHMTFFIIFCDRQSFLLVVFIHLSVFLFFLKSKTTENLGKKKFF</sequence>
<evidence type="ECO:0000256" key="1">
    <source>
        <dbReference type="SAM" id="Phobius"/>
    </source>
</evidence>
<reference evidence="2" key="1">
    <citation type="submission" date="2023-05" db="EMBL/GenBank/DDBJ databases">
        <authorList>
            <person name="Stuckert A."/>
        </authorList>
    </citation>
    <scope>NUCLEOTIDE SEQUENCE</scope>
</reference>
<feature type="non-terminal residue" evidence="2">
    <location>
        <position position="1"/>
    </location>
</feature>
<comment type="caution">
    <text evidence="2">The sequence shown here is derived from an EMBL/GenBank/DDBJ whole genome shotgun (WGS) entry which is preliminary data.</text>
</comment>
<keyword evidence="1" id="KW-1133">Transmembrane helix</keyword>
<proteinExistence type="predicted"/>
<accession>A0ABN9CWP2</accession>
<organism evidence="2 3">
    <name type="scientific">Staurois parvus</name>
    <dbReference type="NCBI Taxonomy" id="386267"/>
    <lineage>
        <taxon>Eukaryota</taxon>
        <taxon>Metazoa</taxon>
        <taxon>Chordata</taxon>
        <taxon>Craniata</taxon>
        <taxon>Vertebrata</taxon>
        <taxon>Euteleostomi</taxon>
        <taxon>Amphibia</taxon>
        <taxon>Batrachia</taxon>
        <taxon>Anura</taxon>
        <taxon>Neobatrachia</taxon>
        <taxon>Ranoidea</taxon>
        <taxon>Ranidae</taxon>
        <taxon>Staurois</taxon>
    </lineage>
</organism>
<dbReference type="EMBL" id="CATNWA010013147">
    <property type="protein sequence ID" value="CAI9564635.1"/>
    <property type="molecule type" value="Genomic_DNA"/>
</dbReference>
<feature type="non-terminal residue" evidence="2">
    <location>
        <position position="97"/>
    </location>
</feature>
<evidence type="ECO:0000313" key="3">
    <source>
        <dbReference type="Proteomes" id="UP001162483"/>
    </source>
</evidence>
<feature type="transmembrane region" description="Helical" evidence="1">
    <location>
        <begin position="66"/>
        <end position="83"/>
    </location>
</feature>
<keyword evidence="1" id="KW-0472">Membrane</keyword>
<name>A0ABN9CWP2_9NEOB</name>
<evidence type="ECO:0000313" key="2">
    <source>
        <dbReference type="EMBL" id="CAI9564635.1"/>
    </source>
</evidence>